<comment type="caution">
    <text evidence="1">The sequence shown here is derived from an EMBL/GenBank/DDBJ whole genome shotgun (WGS) entry which is preliminary data.</text>
</comment>
<organism evidence="1 2">
    <name type="scientific">Eruca vesicaria subsp. sativa</name>
    <name type="common">Garden rocket</name>
    <name type="synonym">Eruca sativa</name>
    <dbReference type="NCBI Taxonomy" id="29727"/>
    <lineage>
        <taxon>Eukaryota</taxon>
        <taxon>Viridiplantae</taxon>
        <taxon>Streptophyta</taxon>
        <taxon>Embryophyta</taxon>
        <taxon>Tracheophyta</taxon>
        <taxon>Spermatophyta</taxon>
        <taxon>Magnoliopsida</taxon>
        <taxon>eudicotyledons</taxon>
        <taxon>Gunneridae</taxon>
        <taxon>Pentapetalae</taxon>
        <taxon>rosids</taxon>
        <taxon>malvids</taxon>
        <taxon>Brassicales</taxon>
        <taxon>Brassicaceae</taxon>
        <taxon>Brassiceae</taxon>
        <taxon>Eruca</taxon>
    </lineage>
</organism>
<evidence type="ECO:0000313" key="2">
    <source>
        <dbReference type="Proteomes" id="UP001642260"/>
    </source>
</evidence>
<accession>A0ABC8K173</accession>
<dbReference type="Proteomes" id="UP001642260">
    <property type="component" value="Unassembled WGS sequence"/>
</dbReference>
<dbReference type="AlphaFoldDB" id="A0ABC8K173"/>
<sequence length="202" mass="22643">MFEILERPIDFGSPDLGPRSFGSFDVVLLRCFDEVLGDGEETSLGLALVRSGGRRLSFLCLGVSVKEWPSSALKDGHWSSFLMSTRWFSDLLFVLCLPLPSVLLVVNSVSSFALSWWAVSSYHVLLWRVVFVYLRQSSLRSSVLPSFTEMAYLGVPPSQWHGGQLDCSVRRSPFLFSTQYLFPSTFVKTASFAARFYVLSGQ</sequence>
<evidence type="ECO:0000313" key="1">
    <source>
        <dbReference type="EMBL" id="CAH8349994.1"/>
    </source>
</evidence>
<keyword evidence="2" id="KW-1185">Reference proteome</keyword>
<reference evidence="1 2" key="1">
    <citation type="submission" date="2022-03" db="EMBL/GenBank/DDBJ databases">
        <authorList>
            <person name="Macdonald S."/>
            <person name="Ahmed S."/>
            <person name="Newling K."/>
        </authorList>
    </citation>
    <scope>NUCLEOTIDE SEQUENCE [LARGE SCALE GENOMIC DNA]</scope>
</reference>
<name>A0ABC8K173_ERUVS</name>
<protein>
    <recommendedName>
        <fullName evidence="3">Transmembrane protein</fullName>
    </recommendedName>
</protein>
<dbReference type="EMBL" id="CAKOAT010164156">
    <property type="protein sequence ID" value="CAH8349994.1"/>
    <property type="molecule type" value="Genomic_DNA"/>
</dbReference>
<gene>
    <name evidence="1" type="ORF">ERUC_LOCUS17864</name>
</gene>
<proteinExistence type="predicted"/>
<evidence type="ECO:0008006" key="3">
    <source>
        <dbReference type="Google" id="ProtNLM"/>
    </source>
</evidence>